<dbReference type="GO" id="GO:0005737">
    <property type="term" value="C:cytoplasm"/>
    <property type="evidence" value="ECO:0007669"/>
    <property type="project" value="UniProtKB-SubCell"/>
</dbReference>
<evidence type="ECO:0000259" key="17">
    <source>
        <dbReference type="PROSITE" id="PS51787"/>
    </source>
</evidence>
<feature type="domain" description="Lon N-terminal" evidence="17">
    <location>
        <begin position="13"/>
        <end position="206"/>
    </location>
</feature>
<dbReference type="Pfam" id="PF22667">
    <property type="entry name" value="Lon_lid"/>
    <property type="match status" value="1"/>
</dbReference>
<dbReference type="PROSITE" id="PS01046">
    <property type="entry name" value="LON_SER"/>
    <property type="match status" value="1"/>
</dbReference>
<evidence type="ECO:0000256" key="14">
    <source>
        <dbReference type="PROSITE-ProRule" id="PRU01122"/>
    </source>
</evidence>
<dbReference type="InterPro" id="IPR015947">
    <property type="entry name" value="PUA-like_sf"/>
</dbReference>
<dbReference type="SUPFAM" id="SSF88697">
    <property type="entry name" value="PUA domain-like"/>
    <property type="match status" value="1"/>
</dbReference>
<dbReference type="SUPFAM" id="SSF54211">
    <property type="entry name" value="Ribosomal protein S5 domain 2-like"/>
    <property type="match status" value="1"/>
</dbReference>
<dbReference type="GO" id="GO:0034605">
    <property type="term" value="P:cellular response to heat"/>
    <property type="evidence" value="ECO:0007669"/>
    <property type="project" value="UniProtKB-UniRule"/>
</dbReference>
<dbReference type="InterPro" id="IPR014721">
    <property type="entry name" value="Ribsml_uS5_D2-typ_fold_subgr"/>
</dbReference>
<dbReference type="HAMAP" id="MF_01973">
    <property type="entry name" value="lon_bact"/>
    <property type="match status" value="1"/>
</dbReference>
<dbReference type="PROSITE" id="PS51786">
    <property type="entry name" value="LON_PROTEOLYTIC"/>
    <property type="match status" value="1"/>
</dbReference>
<evidence type="ECO:0000256" key="2">
    <source>
        <dbReference type="ARBA" id="ARBA00022490"/>
    </source>
</evidence>
<evidence type="ECO:0000256" key="15">
    <source>
        <dbReference type="RuleBase" id="RU000591"/>
    </source>
</evidence>
<evidence type="ECO:0000256" key="7">
    <source>
        <dbReference type="ARBA" id="ARBA00022840"/>
    </source>
</evidence>
<dbReference type="EC" id="3.4.21.53" evidence="10 11"/>
<evidence type="ECO:0000256" key="13">
    <source>
        <dbReference type="PIRSR" id="PIRSR001174-2"/>
    </source>
</evidence>
<comment type="catalytic activity">
    <reaction evidence="9 10 11 14">
        <text>Hydrolysis of proteins in presence of ATP.</text>
        <dbReference type="EC" id="3.4.21.53"/>
    </reaction>
</comment>
<dbReference type="InterPro" id="IPR004815">
    <property type="entry name" value="Lon_bac/euk-typ"/>
</dbReference>
<dbReference type="SMART" id="SM00464">
    <property type="entry name" value="LON"/>
    <property type="match status" value="1"/>
</dbReference>
<comment type="caution">
    <text evidence="18">The sequence shown here is derived from an EMBL/GenBank/DDBJ whole genome shotgun (WGS) entry which is preliminary data.</text>
</comment>
<dbReference type="FunFam" id="1.20.5.5270:FF:000002">
    <property type="entry name" value="Lon protease homolog"/>
    <property type="match status" value="1"/>
</dbReference>
<evidence type="ECO:0000256" key="5">
    <source>
        <dbReference type="ARBA" id="ARBA00022801"/>
    </source>
</evidence>
<evidence type="ECO:0000256" key="11">
    <source>
        <dbReference type="PIRNR" id="PIRNR001174"/>
    </source>
</evidence>
<feature type="active site" evidence="10 12">
    <location>
        <position position="691"/>
    </location>
</feature>
<dbReference type="Gene3D" id="3.40.50.300">
    <property type="entry name" value="P-loop containing nucleotide triphosphate hydrolases"/>
    <property type="match status" value="1"/>
</dbReference>
<comment type="subcellular location">
    <subcellularLocation>
        <location evidence="1 10 11">Cytoplasm</location>
    </subcellularLocation>
</comment>
<keyword evidence="2 10" id="KW-0963">Cytoplasm</keyword>
<dbReference type="Gene3D" id="3.30.230.10">
    <property type="match status" value="1"/>
</dbReference>
<feature type="domain" description="Lon proteolytic" evidence="16">
    <location>
        <begin position="604"/>
        <end position="785"/>
    </location>
</feature>
<comment type="induction">
    <text evidence="10">By heat shock.</text>
</comment>
<evidence type="ECO:0000259" key="16">
    <source>
        <dbReference type="PROSITE" id="PS51786"/>
    </source>
</evidence>
<reference evidence="18 19" key="1">
    <citation type="journal article" date="2016" name="Nat. Commun.">
        <title>Thousands of microbial genomes shed light on interconnected biogeochemical processes in an aquifer system.</title>
        <authorList>
            <person name="Anantharaman K."/>
            <person name="Brown C.T."/>
            <person name="Hug L.A."/>
            <person name="Sharon I."/>
            <person name="Castelle C.J."/>
            <person name="Probst A.J."/>
            <person name="Thomas B.C."/>
            <person name="Singh A."/>
            <person name="Wilkins M.J."/>
            <person name="Karaoz U."/>
            <person name="Brodie E.L."/>
            <person name="Williams K.H."/>
            <person name="Hubbard S.S."/>
            <person name="Banfield J.F."/>
        </authorList>
    </citation>
    <scope>NUCLEOTIDE SEQUENCE [LARGE SCALE GENOMIC DNA]</scope>
</reference>
<sequence>MAILPSQSEQSIFPVIAVRDAIVYPGTENVLVFGRPKSLAGIEESVKRGNRVILAMQKNSSIDDPKKEDLYEIGVVATIEKTVAGEKGEVNALVRGKDKVRIIEYTKETPYLEAKTIKLEDKVSDDEEVQAMVKYLVSQVKRAINLGKTVDLVFLMNILNIKDSQDFSYQIAVVLDIKTDERQKLLEETELKKRLKVEVDYINREIKILEIEKNISSKTQQKFEQGMRETFLREKMKTIEEELGGKGEERDILEYREKIRKAKMPKQVEEKTLKELKRLSQMSQFNPEASYIRTYLDWLVELPWSIASANSVDIMLAEKILNEDHYGLKKIKERILEYLAVIELRKRKELKNQSKKKEYQPTILCFVGPPGVGKTSLGKSIARALGRKFIKISLGGIRDEAEIRGHRRTYVGALPGRIIQGIKQAGTKNPVFMLDEIDKVGRDYRGDPSAALLEALDPEQNHSFSDHYLEVSFDLSDVFFITTANILDTIPDALLDRLEVIHFPGYTEDEKFSIAKGHLIKKQLDAHSLTQEETKITDNAVRTIIRRYTREAGVRELERQIAAIFRKVGREIVEKKIETKVVGVTDVSKYLGPYKYSSQMIEEKDTVGISTGLAWTQAGGDVLFIEVAKMPGKGGLTLTGHLGEVMKESCQAALSYIRARWDLFGLTKDFFHKIDIHVHVPEGAVPKDGPSAGIAIATAMVSALTKIPVSRNIGMTGEITLRGRVLEIGGVKEKVIAAHRAGIKTVIMPKENKKDLEDIPPYVLKDLHFEFVNHMDEVLRVALVITKKHQGFPMISKKQFVHLAKLENNAGKLN</sequence>
<keyword evidence="3 10" id="KW-0645">Protease</keyword>
<dbReference type="GO" id="GO:0043565">
    <property type="term" value="F:sequence-specific DNA binding"/>
    <property type="evidence" value="ECO:0007669"/>
    <property type="project" value="UniProtKB-UniRule"/>
</dbReference>
<dbReference type="Gene3D" id="1.10.8.60">
    <property type="match status" value="1"/>
</dbReference>
<keyword evidence="4 10" id="KW-0547">Nucleotide-binding</keyword>
<evidence type="ECO:0000256" key="10">
    <source>
        <dbReference type="HAMAP-Rule" id="MF_01973"/>
    </source>
</evidence>
<dbReference type="Gene3D" id="1.20.5.5270">
    <property type="match status" value="1"/>
</dbReference>
<keyword evidence="6 10" id="KW-0720">Serine protease</keyword>
<keyword evidence="7 10" id="KW-0067">ATP-binding</keyword>
<dbReference type="SMART" id="SM00382">
    <property type="entry name" value="AAA"/>
    <property type="match status" value="1"/>
</dbReference>
<evidence type="ECO:0000256" key="3">
    <source>
        <dbReference type="ARBA" id="ARBA00022670"/>
    </source>
</evidence>
<protein>
    <recommendedName>
        <fullName evidence="10 11">Lon protease</fullName>
        <ecNumber evidence="10 11">3.4.21.53</ecNumber>
    </recommendedName>
    <alternativeName>
        <fullName evidence="10">ATP-dependent protease La</fullName>
    </alternativeName>
</protein>
<dbReference type="EMBL" id="MGAI01000031">
    <property type="protein sequence ID" value="OGK44288.1"/>
    <property type="molecule type" value="Genomic_DNA"/>
</dbReference>
<evidence type="ECO:0000256" key="8">
    <source>
        <dbReference type="ARBA" id="ARBA00023016"/>
    </source>
</evidence>
<feature type="active site" evidence="10 12">
    <location>
        <position position="734"/>
    </location>
</feature>
<dbReference type="GO" id="GO:0004252">
    <property type="term" value="F:serine-type endopeptidase activity"/>
    <property type="evidence" value="ECO:0007669"/>
    <property type="project" value="UniProtKB-UniRule"/>
</dbReference>
<dbReference type="Pfam" id="PF05362">
    <property type="entry name" value="Lon_C"/>
    <property type="match status" value="1"/>
</dbReference>
<dbReference type="InterPro" id="IPR027417">
    <property type="entry name" value="P-loop_NTPase"/>
</dbReference>
<evidence type="ECO:0000256" key="6">
    <source>
        <dbReference type="ARBA" id="ARBA00022825"/>
    </source>
</evidence>
<dbReference type="InterPro" id="IPR027065">
    <property type="entry name" value="Lon_Prtase"/>
</dbReference>
<evidence type="ECO:0000256" key="4">
    <source>
        <dbReference type="ARBA" id="ARBA00022741"/>
    </source>
</evidence>
<dbReference type="Pfam" id="PF02190">
    <property type="entry name" value="LON_substr_bdg"/>
    <property type="match status" value="1"/>
</dbReference>
<dbReference type="SUPFAM" id="SSF52540">
    <property type="entry name" value="P-loop containing nucleoside triphosphate hydrolases"/>
    <property type="match status" value="1"/>
</dbReference>
<dbReference type="Gene3D" id="2.30.130.40">
    <property type="entry name" value="LON domain-like"/>
    <property type="match status" value="1"/>
</dbReference>
<dbReference type="GO" id="GO:0006515">
    <property type="term" value="P:protein quality control for misfolded or incompletely synthesized proteins"/>
    <property type="evidence" value="ECO:0007669"/>
    <property type="project" value="UniProtKB-UniRule"/>
</dbReference>
<dbReference type="PIRSF" id="PIRSF001174">
    <property type="entry name" value="Lon_proteas"/>
    <property type="match status" value="1"/>
</dbReference>
<dbReference type="PROSITE" id="PS51787">
    <property type="entry name" value="LON_N"/>
    <property type="match status" value="1"/>
</dbReference>
<comment type="similarity">
    <text evidence="10 11 14 15">Belongs to the peptidase S16 family.</text>
</comment>
<evidence type="ECO:0000313" key="19">
    <source>
        <dbReference type="Proteomes" id="UP000178040"/>
    </source>
</evidence>
<evidence type="ECO:0000313" key="18">
    <source>
        <dbReference type="EMBL" id="OGK44288.1"/>
    </source>
</evidence>
<dbReference type="GO" id="GO:0004176">
    <property type="term" value="F:ATP-dependent peptidase activity"/>
    <property type="evidence" value="ECO:0007669"/>
    <property type="project" value="UniProtKB-UniRule"/>
</dbReference>
<dbReference type="NCBIfam" id="TIGR00763">
    <property type="entry name" value="lon"/>
    <property type="match status" value="1"/>
</dbReference>
<evidence type="ECO:0000256" key="12">
    <source>
        <dbReference type="PIRSR" id="PIRSR001174-1"/>
    </source>
</evidence>
<comment type="function">
    <text evidence="10">ATP-dependent serine protease that mediates the selective degradation of mutant and abnormal proteins as well as certain short-lived regulatory proteins. Required for cellular homeostasis and for survival from DNA damage and developmental changes induced by stress. Degrades polypeptides processively to yield small peptide fragments that are 5 to 10 amino acids long. Binds to DNA in a double-stranded, site-specific manner.</text>
</comment>
<dbReference type="InterPro" id="IPR003959">
    <property type="entry name" value="ATPase_AAA_core"/>
</dbReference>
<dbReference type="InterPro" id="IPR003111">
    <property type="entry name" value="Lon_prtase_N"/>
</dbReference>
<proteinExistence type="evidence at transcript level"/>
<dbReference type="FunFam" id="3.40.50.300:FF:000021">
    <property type="entry name" value="Lon protease homolog"/>
    <property type="match status" value="1"/>
</dbReference>
<dbReference type="AlphaFoldDB" id="A0A1F7ILR2"/>
<evidence type="ECO:0000256" key="1">
    <source>
        <dbReference type="ARBA" id="ARBA00004496"/>
    </source>
</evidence>
<keyword evidence="5 10" id="KW-0378">Hydrolase</keyword>
<dbReference type="PANTHER" id="PTHR10046">
    <property type="entry name" value="ATP DEPENDENT LON PROTEASE FAMILY MEMBER"/>
    <property type="match status" value="1"/>
</dbReference>
<comment type="subunit">
    <text evidence="10 11">Homohexamer. Organized in a ring with a central cavity.</text>
</comment>
<dbReference type="InterPro" id="IPR008269">
    <property type="entry name" value="Lon_proteolytic"/>
</dbReference>
<dbReference type="InterPro" id="IPR020568">
    <property type="entry name" value="Ribosomal_Su5_D2-typ_SF"/>
</dbReference>
<dbReference type="InterPro" id="IPR003593">
    <property type="entry name" value="AAA+_ATPase"/>
</dbReference>
<feature type="binding site" evidence="10 13">
    <location>
        <begin position="368"/>
        <end position="375"/>
    </location>
    <ligand>
        <name>ATP</name>
        <dbReference type="ChEBI" id="CHEBI:30616"/>
    </ligand>
</feature>
<keyword evidence="8 10" id="KW-0346">Stress response</keyword>
<dbReference type="InterPro" id="IPR027543">
    <property type="entry name" value="Lon_bac"/>
</dbReference>
<organism evidence="18 19">
    <name type="scientific">Candidatus Roizmanbacteria bacterium RIFCSPLOWO2_01_FULL_37_16</name>
    <dbReference type="NCBI Taxonomy" id="1802058"/>
    <lineage>
        <taxon>Bacteria</taxon>
        <taxon>Candidatus Roizmaniibacteriota</taxon>
    </lineage>
</organism>
<dbReference type="GO" id="GO:0005524">
    <property type="term" value="F:ATP binding"/>
    <property type="evidence" value="ECO:0007669"/>
    <property type="project" value="UniProtKB-UniRule"/>
</dbReference>
<dbReference type="CDD" id="cd19500">
    <property type="entry name" value="RecA-like_Lon"/>
    <property type="match status" value="1"/>
</dbReference>
<dbReference type="InterPro" id="IPR008268">
    <property type="entry name" value="Peptidase_S16_AS"/>
</dbReference>
<dbReference type="Proteomes" id="UP000178040">
    <property type="component" value="Unassembled WGS sequence"/>
</dbReference>
<dbReference type="PRINTS" id="PR00830">
    <property type="entry name" value="ENDOLAPTASE"/>
</dbReference>
<dbReference type="Gene3D" id="1.20.58.1480">
    <property type="match status" value="1"/>
</dbReference>
<dbReference type="Pfam" id="PF00004">
    <property type="entry name" value="AAA"/>
    <property type="match status" value="1"/>
</dbReference>
<accession>A0A1F7ILR2</accession>
<dbReference type="InterPro" id="IPR046336">
    <property type="entry name" value="Lon_prtase_N_sf"/>
</dbReference>
<gene>
    <name evidence="10" type="primary">lon</name>
    <name evidence="18" type="ORF">A3B40_01455</name>
</gene>
<dbReference type="GO" id="GO:0016887">
    <property type="term" value="F:ATP hydrolysis activity"/>
    <property type="evidence" value="ECO:0007669"/>
    <property type="project" value="UniProtKB-UniRule"/>
</dbReference>
<dbReference type="InterPro" id="IPR054594">
    <property type="entry name" value="Lon_lid"/>
</dbReference>
<name>A0A1F7ILR2_9BACT</name>
<evidence type="ECO:0000256" key="9">
    <source>
        <dbReference type="ARBA" id="ARBA00050665"/>
    </source>
</evidence>